<feature type="domain" description="GAG-pre-integrase" evidence="4">
    <location>
        <begin position="343"/>
        <end position="412"/>
    </location>
</feature>
<name>A0ABQ5FC46_9ASTR</name>
<feature type="region of interest" description="Disordered" evidence="2">
    <location>
        <begin position="494"/>
        <end position="513"/>
    </location>
</feature>
<feature type="domain" description="Retrovirus-related Pol polyprotein from transposon TNT 1-94-like beta-barrel" evidence="5">
    <location>
        <begin position="240"/>
        <end position="315"/>
    </location>
</feature>
<dbReference type="Pfam" id="PF13976">
    <property type="entry name" value="gag_pre-integrs"/>
    <property type="match status" value="1"/>
</dbReference>
<dbReference type="Pfam" id="PF07727">
    <property type="entry name" value="RVT_2"/>
    <property type="match status" value="1"/>
</dbReference>
<evidence type="ECO:0000256" key="1">
    <source>
        <dbReference type="ARBA" id="ARBA00022750"/>
    </source>
</evidence>
<dbReference type="InterPro" id="IPR013103">
    <property type="entry name" value="RVT_2"/>
</dbReference>
<feature type="compositionally biased region" description="Polar residues" evidence="2">
    <location>
        <begin position="521"/>
        <end position="536"/>
    </location>
</feature>
<dbReference type="CDD" id="cd09272">
    <property type="entry name" value="RNase_HI_RT_Ty1"/>
    <property type="match status" value="1"/>
</dbReference>
<accession>A0ABQ5FC46</accession>
<reference evidence="6" key="1">
    <citation type="journal article" date="2022" name="Int. J. Mol. Sci.">
        <title>Draft Genome of Tanacetum Coccineum: Genomic Comparison of Closely Related Tanacetum-Family Plants.</title>
        <authorList>
            <person name="Yamashiro T."/>
            <person name="Shiraishi A."/>
            <person name="Nakayama K."/>
            <person name="Satake H."/>
        </authorList>
    </citation>
    <scope>NUCLEOTIDE SEQUENCE</scope>
</reference>
<evidence type="ECO:0000259" key="4">
    <source>
        <dbReference type="Pfam" id="PF13976"/>
    </source>
</evidence>
<evidence type="ECO:0000313" key="6">
    <source>
        <dbReference type="EMBL" id="GJT60925.1"/>
    </source>
</evidence>
<dbReference type="EMBL" id="BQNB010017243">
    <property type="protein sequence ID" value="GJT60925.1"/>
    <property type="molecule type" value="Genomic_DNA"/>
</dbReference>
<dbReference type="Proteomes" id="UP001151760">
    <property type="component" value="Unassembled WGS sequence"/>
</dbReference>
<reference evidence="6" key="2">
    <citation type="submission" date="2022-01" db="EMBL/GenBank/DDBJ databases">
        <authorList>
            <person name="Yamashiro T."/>
            <person name="Shiraishi A."/>
            <person name="Satake H."/>
            <person name="Nakayama K."/>
        </authorList>
    </citation>
    <scope>NUCLEOTIDE SEQUENCE</scope>
</reference>
<feature type="domain" description="Reverse transcriptase Ty1/copia-type" evidence="3">
    <location>
        <begin position="560"/>
        <end position="653"/>
    </location>
</feature>
<gene>
    <name evidence="6" type="ORF">Tco_1004458</name>
</gene>
<dbReference type="PANTHER" id="PTHR11439">
    <property type="entry name" value="GAG-POL-RELATED RETROTRANSPOSON"/>
    <property type="match status" value="1"/>
</dbReference>
<evidence type="ECO:0000256" key="2">
    <source>
        <dbReference type="SAM" id="MobiDB-lite"/>
    </source>
</evidence>
<keyword evidence="7" id="KW-1185">Reference proteome</keyword>
<dbReference type="InterPro" id="IPR025724">
    <property type="entry name" value="GAG-pre-integrase_dom"/>
</dbReference>
<dbReference type="InterPro" id="IPR043502">
    <property type="entry name" value="DNA/RNA_pol_sf"/>
</dbReference>
<evidence type="ECO:0000313" key="7">
    <source>
        <dbReference type="Proteomes" id="UP001151760"/>
    </source>
</evidence>
<proteinExistence type="predicted"/>
<protein>
    <submittedName>
        <fullName evidence="6">Retrovirus-related pol polyprotein from transposon TNT 1-94</fullName>
    </submittedName>
</protein>
<feature type="region of interest" description="Disordered" evidence="2">
    <location>
        <begin position="520"/>
        <end position="549"/>
    </location>
</feature>
<comment type="caution">
    <text evidence="6">The sequence shown here is derived from an EMBL/GenBank/DDBJ whole genome shotgun (WGS) entry which is preliminary data.</text>
</comment>
<sequence length="859" mass="98186">MMVVKKIKDEVLEEMERSLDGWFEQEHWCESEMIRYKALMNELVNDGIKLSKLEINTGFINGLPNKFLSFCQSLKNTNHVKDSELASLFGKLKYEENLIDNIYETEKSKSFISATPLSTGFISTSIVQDFQDSPDNEEDTRKSHEYLNDLEEEYQAKALLAKSKIFFKKDAQSPTKDFEAKYNKVKAKLALLSSSASAFKAASVKNKGLIAEAYKWDEEEVSSDDNEIVEVKCDIKKPIWYLESGCSRYMTDVKIYLHKYVEQPRPKVVFRDDSTCTTKGYGSIKCNGIVFTKVAFVNGLKYNLINISQLCDAKYIVQFDEKRGTIFNSNNEVVMIAPRVKDVYVLDMTSSAQESCFFAKAFDNLNWLWQKRLAHLNFKTINKLAKQNLVIGIPSLVYSKDKPCSSCEKGKHHRASFKIKHTSSIKNVFIFFTWIDLDLYQTNSNDVSFIEPYEYPEPVVLETEISSDKNGQTDQNDHNDQNDQSVQNDEILNDDHSEHSNHTNDEQIINNLPKTKDIQISKHSSSPRVEDTSVQDTIPIPNPPLPIPSVVTLSPQDRWNKRDETGIVIKNKARLVAQGYNQQEGIDYDKTFPSVARLEAIIIFLAFPTYMNFIVYQMDVKSAFLNGKLKEEVYVKQPLGFESNEFRNHIKQSERGILFNQEKYVKDLLKKYDINGSSVKTLMVPPNNLGPNLSGKVINETQYRGVIGSLMYLTASRPDIQFSTCLCVPKRKSTSGTCQLLGGKIVYWSAKKQQSIAMSSAKAEYVAATGCCTNILWMKSQLTDYDIIYEKVSIFCDNISAIAISNNPVLHSRTKHIDIRYHFIKDHVLKGDIELHFIHTQYQLVDIFTKPLDEPLLKD</sequence>
<evidence type="ECO:0000259" key="5">
    <source>
        <dbReference type="Pfam" id="PF22936"/>
    </source>
</evidence>
<keyword evidence="1" id="KW-0064">Aspartyl protease</keyword>
<evidence type="ECO:0000259" key="3">
    <source>
        <dbReference type="Pfam" id="PF07727"/>
    </source>
</evidence>
<keyword evidence="1" id="KW-0378">Hydrolase</keyword>
<dbReference type="PANTHER" id="PTHR11439:SF483">
    <property type="entry name" value="PEPTIDE SYNTHASE GLIP-LIKE, PUTATIVE (AFU_ORTHOLOGUE AFUA_3G12920)-RELATED"/>
    <property type="match status" value="1"/>
</dbReference>
<keyword evidence="1" id="KW-0645">Protease</keyword>
<dbReference type="SUPFAM" id="SSF56672">
    <property type="entry name" value="DNA/RNA polymerases"/>
    <property type="match status" value="1"/>
</dbReference>
<dbReference type="InterPro" id="IPR054722">
    <property type="entry name" value="PolX-like_BBD"/>
</dbReference>
<dbReference type="Pfam" id="PF22936">
    <property type="entry name" value="Pol_BBD"/>
    <property type="match status" value="1"/>
</dbReference>
<organism evidence="6 7">
    <name type="scientific">Tanacetum coccineum</name>
    <dbReference type="NCBI Taxonomy" id="301880"/>
    <lineage>
        <taxon>Eukaryota</taxon>
        <taxon>Viridiplantae</taxon>
        <taxon>Streptophyta</taxon>
        <taxon>Embryophyta</taxon>
        <taxon>Tracheophyta</taxon>
        <taxon>Spermatophyta</taxon>
        <taxon>Magnoliopsida</taxon>
        <taxon>eudicotyledons</taxon>
        <taxon>Gunneridae</taxon>
        <taxon>Pentapetalae</taxon>
        <taxon>asterids</taxon>
        <taxon>campanulids</taxon>
        <taxon>Asterales</taxon>
        <taxon>Asteraceae</taxon>
        <taxon>Asteroideae</taxon>
        <taxon>Anthemideae</taxon>
        <taxon>Anthemidinae</taxon>
        <taxon>Tanacetum</taxon>
    </lineage>
</organism>
<feature type="compositionally biased region" description="Basic and acidic residues" evidence="2">
    <location>
        <begin position="494"/>
        <end position="505"/>
    </location>
</feature>